<sequence>MTAHKAQGQTLPRIIADLSNCSGSESPYVMVSRVRRLDDLKILRSFDFKVISRGLSQDLRLEFQRLQEL</sequence>
<reference evidence="1 2" key="1">
    <citation type="journal article" date="2019" name="Nat. Ecol. Evol.">
        <title>Megaphylogeny resolves global patterns of mushroom evolution.</title>
        <authorList>
            <person name="Varga T."/>
            <person name="Krizsan K."/>
            <person name="Foldi C."/>
            <person name="Dima B."/>
            <person name="Sanchez-Garcia M."/>
            <person name="Sanchez-Ramirez S."/>
            <person name="Szollosi G.J."/>
            <person name="Szarkandi J.G."/>
            <person name="Papp V."/>
            <person name="Albert L."/>
            <person name="Andreopoulos W."/>
            <person name="Angelini C."/>
            <person name="Antonin V."/>
            <person name="Barry K.W."/>
            <person name="Bougher N.L."/>
            <person name="Buchanan P."/>
            <person name="Buyck B."/>
            <person name="Bense V."/>
            <person name="Catcheside P."/>
            <person name="Chovatia M."/>
            <person name="Cooper J."/>
            <person name="Damon W."/>
            <person name="Desjardin D."/>
            <person name="Finy P."/>
            <person name="Geml J."/>
            <person name="Haridas S."/>
            <person name="Hughes K."/>
            <person name="Justo A."/>
            <person name="Karasinski D."/>
            <person name="Kautmanova I."/>
            <person name="Kiss B."/>
            <person name="Kocsube S."/>
            <person name="Kotiranta H."/>
            <person name="LaButti K.M."/>
            <person name="Lechner B.E."/>
            <person name="Liimatainen K."/>
            <person name="Lipzen A."/>
            <person name="Lukacs Z."/>
            <person name="Mihaltcheva S."/>
            <person name="Morgado L.N."/>
            <person name="Niskanen T."/>
            <person name="Noordeloos M.E."/>
            <person name="Ohm R.A."/>
            <person name="Ortiz-Santana B."/>
            <person name="Ovrebo C."/>
            <person name="Racz N."/>
            <person name="Riley R."/>
            <person name="Savchenko A."/>
            <person name="Shiryaev A."/>
            <person name="Soop K."/>
            <person name="Spirin V."/>
            <person name="Szebenyi C."/>
            <person name="Tomsovsky M."/>
            <person name="Tulloss R.E."/>
            <person name="Uehling J."/>
            <person name="Grigoriev I.V."/>
            <person name="Vagvolgyi C."/>
            <person name="Papp T."/>
            <person name="Martin F.M."/>
            <person name="Miettinen O."/>
            <person name="Hibbett D.S."/>
            <person name="Nagy L.G."/>
        </authorList>
    </citation>
    <scope>NUCLEOTIDE SEQUENCE [LARGE SCALE GENOMIC DNA]</scope>
    <source>
        <strain evidence="1 2">NL-1719</strain>
    </source>
</reference>
<proteinExistence type="predicted"/>
<gene>
    <name evidence="1" type="ORF">BDN72DRAFT_743334</name>
</gene>
<evidence type="ECO:0000313" key="1">
    <source>
        <dbReference type="EMBL" id="TFK60571.1"/>
    </source>
</evidence>
<evidence type="ECO:0000313" key="2">
    <source>
        <dbReference type="Proteomes" id="UP000308600"/>
    </source>
</evidence>
<name>A0ACD3A4J2_9AGAR</name>
<accession>A0ACD3A4J2</accession>
<dbReference type="Proteomes" id="UP000308600">
    <property type="component" value="Unassembled WGS sequence"/>
</dbReference>
<keyword evidence="2" id="KW-1185">Reference proteome</keyword>
<feature type="non-terminal residue" evidence="1">
    <location>
        <position position="69"/>
    </location>
</feature>
<organism evidence="1 2">
    <name type="scientific">Pluteus cervinus</name>
    <dbReference type="NCBI Taxonomy" id="181527"/>
    <lineage>
        <taxon>Eukaryota</taxon>
        <taxon>Fungi</taxon>
        <taxon>Dikarya</taxon>
        <taxon>Basidiomycota</taxon>
        <taxon>Agaricomycotina</taxon>
        <taxon>Agaricomycetes</taxon>
        <taxon>Agaricomycetidae</taxon>
        <taxon>Agaricales</taxon>
        <taxon>Pluteineae</taxon>
        <taxon>Pluteaceae</taxon>
        <taxon>Pluteus</taxon>
    </lineage>
</organism>
<dbReference type="EMBL" id="ML208757">
    <property type="protein sequence ID" value="TFK60571.1"/>
    <property type="molecule type" value="Genomic_DNA"/>
</dbReference>
<protein>
    <submittedName>
        <fullName evidence="1">Uncharacterized protein</fullName>
    </submittedName>
</protein>